<dbReference type="GO" id="GO:0004550">
    <property type="term" value="F:nucleoside diphosphate kinase activity"/>
    <property type="evidence" value="ECO:0007669"/>
    <property type="project" value="UniProtKB-EC"/>
</dbReference>
<dbReference type="InterPro" id="IPR007858">
    <property type="entry name" value="Dpy-30_motif"/>
</dbReference>
<dbReference type="Gene3D" id="3.40.50.720">
    <property type="entry name" value="NAD(P)-binding Rossmann-like Domain"/>
    <property type="match status" value="1"/>
</dbReference>
<dbReference type="Proteomes" id="UP001281761">
    <property type="component" value="Unassembled WGS sequence"/>
</dbReference>
<dbReference type="Pfam" id="PF05186">
    <property type="entry name" value="Dpy-30"/>
    <property type="match status" value="1"/>
</dbReference>
<dbReference type="PANTHER" id="PTHR48079">
    <property type="entry name" value="PROTEIN YEEZ"/>
    <property type="match status" value="1"/>
</dbReference>
<reference evidence="2 3" key="1">
    <citation type="journal article" date="2022" name="bioRxiv">
        <title>Genomics of Preaxostyla Flagellates Illuminates Evolutionary Transitions and the Path Towards Mitochondrial Loss.</title>
        <authorList>
            <person name="Novak L.V.F."/>
            <person name="Treitli S.C."/>
            <person name="Pyrih J."/>
            <person name="Halakuc P."/>
            <person name="Pipaliya S.V."/>
            <person name="Vacek V."/>
            <person name="Brzon O."/>
            <person name="Soukal P."/>
            <person name="Eme L."/>
            <person name="Dacks J.B."/>
            <person name="Karnkowska A."/>
            <person name="Elias M."/>
            <person name="Hampl V."/>
        </authorList>
    </citation>
    <scope>NUCLEOTIDE SEQUENCE [LARGE SCALE GENOMIC DNA]</scope>
    <source>
        <strain evidence="2">NAU3</strain>
        <tissue evidence="2">Gut</tissue>
    </source>
</reference>
<feature type="compositionally biased region" description="Acidic residues" evidence="1">
    <location>
        <begin position="721"/>
        <end position="738"/>
    </location>
</feature>
<sequence length="1022" mass="117035">MKILISPVDSYLGRALFRFFSKTKREEKHQLVGMVRDEDNPQFKPNSIKKWISLNDEEDFQKTILECDAYLFDLRYTLEAASKALEILTETKFKKEKSFIVLSSFLTWAKTEKNDPEEAEEEGGPVIYAPFTEEDRKKRCPHQLVRETIRFERLVAHKNGIRRGRFHTCILCMGHLYGDGEDMFHPYFRQSWEGLDPALPLYGNGENVLPCIHVRDVCQIAGHILTEPAEEPLLICVDEGRYTQRQIVKTISEKMGTGALDEIDEEASLQIPQSAYFMADVPMAGNIVHSFPFEWHSQNFINNIDKIIEEFKLERRLTPLKILVHGPPCSGKTELSTKIADEYKLQLISKSTLIRHFLDVPDPAPQIVKPKKKVEEEEAEEAEEEEQVQKVKVGDLADLQEIKRELSEFLISEAKKTEMPEETPPPPPVQKKSSKNAPPPSVVPPADNVIVFPKITLTAEEIEAISLPRSLLFKMGQRMLRCRSALQQGYVFDGLVRTKGECKLLFQEFDSERKEGEGEEEEENEEEEGGGERKGKWEEGDGDVFEDFKEIEFTDEEIAEQEAEAERKRLEEEEKLRKKREARTGEEGEEDGEAEAEAEEANEATEEEGEKEEVVHKPIRISKLVVPALIIQVTASQEEILSRAAARGININPPEKPRKPKVVEEVVEEEEEVEEEPVDEEETQMMEAEDKNVLDMRQSEEEDESSDEEGDKSEVEKEEKDERDEEEESPREGEEEGDGEKKPVPKEVPARPLRPMVFLEVLMKWQELNAGPKAITEFGVDNDIFAHSVDMDKERLRFEKQHGVQFTPGTYPPLTAEEEEDPPVFFFPQAPCPFLYSSLADGQEIPSAFSSSVTWAGILKYIGPVHNYGPTPEELEVAERKKTEELEERVQRMEMEKRSLEEEKSKREHERMDTNAKREEEVRRQLEIRQIEVEKTTRQYFMSNIVTCLTKGLQEIAKLRPDDAIDSLAEFIMDHIRGGDVAMGQTTGSLQGMSGTRSLKSTNRQARPGERQPSSQSRKSPH</sequence>
<feature type="compositionally biased region" description="Acidic residues" evidence="1">
    <location>
        <begin position="517"/>
        <end position="529"/>
    </location>
</feature>
<feature type="region of interest" description="Disordered" evidence="1">
    <location>
        <begin position="368"/>
        <end position="390"/>
    </location>
</feature>
<feature type="region of interest" description="Disordered" evidence="1">
    <location>
        <begin position="511"/>
        <end position="618"/>
    </location>
</feature>
<feature type="region of interest" description="Disordered" evidence="1">
    <location>
        <begin position="413"/>
        <end position="447"/>
    </location>
</feature>
<keyword evidence="2" id="KW-0418">Kinase</keyword>
<dbReference type="Gene3D" id="3.40.50.300">
    <property type="entry name" value="P-loop containing nucleotide triphosphate hydrolases"/>
    <property type="match status" value="1"/>
</dbReference>
<feature type="compositionally biased region" description="Basic and acidic residues" evidence="1">
    <location>
        <begin position="530"/>
        <end position="539"/>
    </location>
</feature>
<evidence type="ECO:0000256" key="1">
    <source>
        <dbReference type="SAM" id="MobiDB-lite"/>
    </source>
</evidence>
<dbReference type="SUPFAM" id="SSF51735">
    <property type="entry name" value="NAD(P)-binding Rossmann-fold domains"/>
    <property type="match status" value="1"/>
</dbReference>
<dbReference type="InterPro" id="IPR051783">
    <property type="entry name" value="NAD(P)-dependent_oxidoreduct"/>
</dbReference>
<evidence type="ECO:0000313" key="3">
    <source>
        <dbReference type="Proteomes" id="UP001281761"/>
    </source>
</evidence>
<dbReference type="InterPro" id="IPR036291">
    <property type="entry name" value="NAD(P)-bd_dom_sf"/>
</dbReference>
<comment type="caution">
    <text evidence="2">The sequence shown here is derived from an EMBL/GenBank/DDBJ whole genome shotgun (WGS) entry which is preliminary data.</text>
</comment>
<feature type="compositionally biased region" description="Basic and acidic residues" evidence="1">
    <location>
        <begin position="564"/>
        <end position="586"/>
    </location>
</feature>
<dbReference type="SUPFAM" id="SSF52540">
    <property type="entry name" value="P-loop containing nucleoside triphosphate hydrolases"/>
    <property type="match status" value="1"/>
</dbReference>
<dbReference type="PANTHER" id="PTHR48079:SF6">
    <property type="entry name" value="NAD(P)-BINDING DOMAIN-CONTAINING PROTEIN-RELATED"/>
    <property type="match status" value="1"/>
</dbReference>
<feature type="region of interest" description="Disordered" evidence="1">
    <location>
        <begin position="645"/>
        <end position="748"/>
    </location>
</feature>
<feature type="compositionally biased region" description="Basic and acidic residues" evidence="1">
    <location>
        <begin position="688"/>
        <end position="699"/>
    </location>
</feature>
<feature type="region of interest" description="Disordered" evidence="1">
    <location>
        <begin position="983"/>
        <end position="1022"/>
    </location>
</feature>
<protein>
    <submittedName>
        <fullName evidence="2">Adenylate kinase 7</fullName>
        <ecNumber evidence="2">2.7.4.6</ecNumber>
    </submittedName>
</protein>
<dbReference type="PROSITE" id="PS50007">
    <property type="entry name" value="PIPLC_X_DOMAIN"/>
    <property type="match status" value="1"/>
</dbReference>
<feature type="compositionally biased region" description="Acidic residues" evidence="1">
    <location>
        <begin position="587"/>
        <end position="611"/>
    </location>
</feature>
<evidence type="ECO:0000313" key="2">
    <source>
        <dbReference type="EMBL" id="KAK2964337.1"/>
    </source>
</evidence>
<name>A0ABQ9YKQ6_9EUKA</name>
<keyword evidence="2" id="KW-0808">Transferase</keyword>
<dbReference type="EMBL" id="JARBJD010000003">
    <property type="protein sequence ID" value="KAK2964337.1"/>
    <property type="molecule type" value="Genomic_DNA"/>
</dbReference>
<feature type="region of interest" description="Disordered" evidence="1">
    <location>
        <begin position="889"/>
        <end position="918"/>
    </location>
</feature>
<dbReference type="Gene3D" id="1.20.890.10">
    <property type="entry name" value="cAMP-dependent protein kinase regulatory subunit, dimerization-anchoring domain"/>
    <property type="match status" value="1"/>
</dbReference>
<proteinExistence type="predicted"/>
<feature type="compositionally biased region" description="Basic and acidic residues" evidence="1">
    <location>
        <begin position="739"/>
        <end position="748"/>
    </location>
</feature>
<dbReference type="EC" id="2.7.4.6" evidence="2"/>
<feature type="compositionally biased region" description="Polar residues" evidence="1">
    <location>
        <begin position="1012"/>
        <end position="1022"/>
    </location>
</feature>
<dbReference type="InterPro" id="IPR047499">
    <property type="entry name" value="DD_AK7"/>
</dbReference>
<feature type="compositionally biased region" description="Acidic residues" evidence="1">
    <location>
        <begin position="700"/>
        <end position="711"/>
    </location>
</feature>
<accession>A0ABQ9YKQ6</accession>
<dbReference type="InterPro" id="IPR027417">
    <property type="entry name" value="P-loop_NTPase"/>
</dbReference>
<feature type="compositionally biased region" description="Polar residues" evidence="1">
    <location>
        <begin position="984"/>
        <end position="1005"/>
    </location>
</feature>
<dbReference type="CDD" id="cd22967">
    <property type="entry name" value="DD_AK7"/>
    <property type="match status" value="1"/>
</dbReference>
<feature type="compositionally biased region" description="Acidic residues" evidence="1">
    <location>
        <begin position="553"/>
        <end position="563"/>
    </location>
</feature>
<organism evidence="2 3">
    <name type="scientific">Blattamonas nauphoetae</name>
    <dbReference type="NCBI Taxonomy" id="2049346"/>
    <lineage>
        <taxon>Eukaryota</taxon>
        <taxon>Metamonada</taxon>
        <taxon>Preaxostyla</taxon>
        <taxon>Oxymonadida</taxon>
        <taxon>Blattamonas</taxon>
    </lineage>
</organism>
<feature type="compositionally biased region" description="Basic and acidic residues" evidence="1">
    <location>
        <begin position="655"/>
        <end position="664"/>
    </location>
</feature>
<feature type="compositionally biased region" description="Acidic residues" evidence="1">
    <location>
        <begin position="376"/>
        <end position="386"/>
    </location>
</feature>
<gene>
    <name evidence="2" type="ORF">BLNAU_868</name>
</gene>
<keyword evidence="3" id="KW-1185">Reference proteome</keyword>
<feature type="compositionally biased region" description="Acidic residues" evidence="1">
    <location>
        <begin position="665"/>
        <end position="684"/>
    </location>
</feature>